<feature type="region of interest" description="Disordered" evidence="5">
    <location>
        <begin position="1"/>
        <end position="36"/>
    </location>
</feature>
<dbReference type="RefSeq" id="WP_425796473.1">
    <property type="nucleotide sequence ID" value="NZ_JBNCKH010000003.1"/>
</dbReference>
<evidence type="ECO:0000256" key="4">
    <source>
        <dbReference type="PROSITE-ProRule" id="PRU00510"/>
    </source>
</evidence>
<comment type="caution">
    <text evidence="7">The sequence shown here is derived from an EMBL/GenBank/DDBJ whole genome shotgun (WGS) entry which is preliminary data.</text>
</comment>
<dbReference type="EMBL" id="PYAG01000005">
    <property type="protein sequence ID" value="RAO37396.1"/>
    <property type="molecule type" value="Genomic_DNA"/>
</dbReference>
<sequence>MTTRAVTSSPTVDARFVRPGGAATPLRRGRSDPTPRVFADRRRDAIALTWDLTVHQLHQAFGRCVAAPSTEALDDVMSQELARTRLAAARYAVDDIQAALSRMAHGTYGICQQCGCSVTAHRLQGSPTAQRCATCQV</sequence>
<evidence type="ECO:0000256" key="5">
    <source>
        <dbReference type="SAM" id="MobiDB-lite"/>
    </source>
</evidence>
<keyword evidence="3" id="KW-0862">Zinc</keyword>
<evidence type="ECO:0000256" key="2">
    <source>
        <dbReference type="ARBA" id="ARBA00022771"/>
    </source>
</evidence>
<evidence type="ECO:0000256" key="3">
    <source>
        <dbReference type="ARBA" id="ARBA00022833"/>
    </source>
</evidence>
<dbReference type="PANTHER" id="PTHR33823:SF4">
    <property type="entry name" value="GENERAL STRESS PROTEIN 16O"/>
    <property type="match status" value="1"/>
</dbReference>
<accession>A0A328NQU5</accession>
<proteinExistence type="predicted"/>
<feature type="domain" description="Zinc finger DksA/TraR C4-type" evidence="6">
    <location>
        <begin position="106"/>
        <end position="136"/>
    </location>
</feature>
<keyword evidence="2" id="KW-0863">Zinc-finger</keyword>
<reference evidence="7 8" key="1">
    <citation type="submission" date="2018-03" db="EMBL/GenBank/DDBJ databases">
        <title>Defining the species Micromonospora saelicesensis and Micromonospora noduli under the framework of genomics.</title>
        <authorList>
            <person name="Riesco R."/>
            <person name="Trujillo M.E."/>
        </authorList>
    </citation>
    <scope>NUCLEOTIDE SEQUENCE [LARGE SCALE GENOMIC DNA]</scope>
    <source>
        <strain evidence="7 8">PSN13</strain>
    </source>
</reference>
<feature type="zinc finger region" description="dksA C4-type" evidence="4">
    <location>
        <begin position="111"/>
        <end position="135"/>
    </location>
</feature>
<dbReference type="AlphaFoldDB" id="A0A328NQU5"/>
<gene>
    <name evidence="7" type="ORF">PSN13_01378</name>
</gene>
<dbReference type="Gene3D" id="1.20.120.910">
    <property type="entry name" value="DksA, coiled-coil domain"/>
    <property type="match status" value="1"/>
</dbReference>
<evidence type="ECO:0000259" key="6">
    <source>
        <dbReference type="Pfam" id="PF01258"/>
    </source>
</evidence>
<dbReference type="Proteomes" id="UP000249419">
    <property type="component" value="Unassembled WGS sequence"/>
</dbReference>
<dbReference type="Pfam" id="PF01258">
    <property type="entry name" value="zf-dskA_traR"/>
    <property type="match status" value="1"/>
</dbReference>
<dbReference type="InterPro" id="IPR000962">
    <property type="entry name" value="Znf_DskA_TraR"/>
</dbReference>
<feature type="compositionally biased region" description="Polar residues" evidence="5">
    <location>
        <begin position="1"/>
        <end position="11"/>
    </location>
</feature>
<evidence type="ECO:0000313" key="7">
    <source>
        <dbReference type="EMBL" id="RAO37396.1"/>
    </source>
</evidence>
<protein>
    <recommendedName>
        <fullName evidence="6">Zinc finger DksA/TraR C4-type domain-containing protein</fullName>
    </recommendedName>
</protein>
<dbReference type="PROSITE" id="PS51128">
    <property type="entry name" value="ZF_DKSA_2"/>
    <property type="match status" value="1"/>
</dbReference>
<dbReference type="GO" id="GO:0008270">
    <property type="term" value="F:zinc ion binding"/>
    <property type="evidence" value="ECO:0007669"/>
    <property type="project" value="UniProtKB-KW"/>
</dbReference>
<evidence type="ECO:0000256" key="1">
    <source>
        <dbReference type="ARBA" id="ARBA00022723"/>
    </source>
</evidence>
<keyword evidence="1" id="KW-0479">Metal-binding</keyword>
<evidence type="ECO:0000313" key="8">
    <source>
        <dbReference type="Proteomes" id="UP000249419"/>
    </source>
</evidence>
<name>A0A328NQU5_9ACTN</name>
<dbReference type="PANTHER" id="PTHR33823">
    <property type="entry name" value="RNA POLYMERASE-BINDING TRANSCRIPTION FACTOR DKSA-RELATED"/>
    <property type="match status" value="1"/>
</dbReference>
<organism evidence="7 8">
    <name type="scientific">Micromonospora saelicesensis</name>
    <dbReference type="NCBI Taxonomy" id="285676"/>
    <lineage>
        <taxon>Bacteria</taxon>
        <taxon>Bacillati</taxon>
        <taxon>Actinomycetota</taxon>
        <taxon>Actinomycetes</taxon>
        <taxon>Micromonosporales</taxon>
        <taxon>Micromonosporaceae</taxon>
        <taxon>Micromonospora</taxon>
    </lineage>
</organism>